<feature type="domain" description="Amidase" evidence="2">
    <location>
        <begin position="25"/>
        <end position="455"/>
    </location>
</feature>
<dbReference type="OrthoDB" id="5175573at2"/>
<comment type="similarity">
    <text evidence="1">Belongs to the amidase family.</text>
</comment>
<dbReference type="SUPFAM" id="SSF75304">
    <property type="entry name" value="Amidase signature (AS) enzymes"/>
    <property type="match status" value="1"/>
</dbReference>
<sequence length="479" mass="50457">MTRIDELSAVELGQELRRRSLGAAEVAEHYLRRIDESPVRDALFTAVTAERALERARALDAQGPTAAMLWGIPLADKDLVNRRGVPTRAGSAATPTTPAERSDLGVEVLDRAGAVSLGKTATPEFGLHAYTMSDIQPPAPVPWLTGLNAGGSSGGAAAAVAARLLPFASGSDGGGSIRIPAAATGLIGLKPTRGLVPGGDGVGSLGGLAVQGPLARTAEDAALLLEAMLDRERHRGVTPHDTSLRSPEPGDLLSAAVRGAGRLRIGMTCTSPWDDWCDIDVAPEAVAAFELAAAELAAVGHELEELPWRPSAGYAEHFRVIWRAGIGSVPFGEGQRELLQPITRQIWEAGRSMRAADVVAALAGLTAFERATVAAFAPYDAVLTPAMAMTPRPHDWYDQDDMEVNFRQQVQYTPFTSFVNVAGLPAISLPVAESADGVPMAAHLIGRPGGEAALLGAAAQLQRRLRWHERRSAAAPRRP</sequence>
<dbReference type="GO" id="GO:0003824">
    <property type="term" value="F:catalytic activity"/>
    <property type="evidence" value="ECO:0007669"/>
    <property type="project" value="InterPro"/>
</dbReference>
<proteinExistence type="inferred from homology"/>
<evidence type="ECO:0000256" key="1">
    <source>
        <dbReference type="ARBA" id="ARBA00009199"/>
    </source>
</evidence>
<evidence type="ECO:0000259" key="2">
    <source>
        <dbReference type="Pfam" id="PF01425"/>
    </source>
</evidence>
<accession>A0A1R4JT33</accession>
<dbReference type="InterPro" id="IPR000120">
    <property type="entry name" value="Amidase"/>
</dbReference>
<dbReference type="InterPro" id="IPR023631">
    <property type="entry name" value="Amidase_dom"/>
</dbReference>
<dbReference type="PROSITE" id="PS00571">
    <property type="entry name" value="AMIDASES"/>
    <property type="match status" value="1"/>
</dbReference>
<dbReference type="Proteomes" id="UP000196778">
    <property type="component" value="Unassembled WGS sequence"/>
</dbReference>
<evidence type="ECO:0000313" key="3">
    <source>
        <dbReference type="EMBL" id="SJN35139.1"/>
    </source>
</evidence>
<protein>
    <submittedName>
        <fullName evidence="3">Amidase</fullName>
    </submittedName>
</protein>
<dbReference type="AlphaFoldDB" id="A0A1R4JT33"/>
<dbReference type="EMBL" id="FUKR01000053">
    <property type="protein sequence ID" value="SJN35139.1"/>
    <property type="molecule type" value="Genomic_DNA"/>
</dbReference>
<dbReference type="Gene3D" id="3.90.1300.10">
    <property type="entry name" value="Amidase signature (AS) domain"/>
    <property type="match status" value="1"/>
</dbReference>
<name>A0A1R4JT33_9MICO</name>
<reference evidence="4" key="1">
    <citation type="submission" date="2017-02" db="EMBL/GenBank/DDBJ databases">
        <authorList>
            <person name="Dridi B."/>
        </authorList>
    </citation>
    <scope>NUCLEOTIDE SEQUENCE [LARGE SCALE GENOMIC DNA]</scope>
    <source>
        <strain evidence="4">EB411</strain>
    </source>
</reference>
<organism evidence="3 4">
    <name type="scientific">Mycetocola reblochoni REB411</name>
    <dbReference type="NCBI Taxonomy" id="1255698"/>
    <lineage>
        <taxon>Bacteria</taxon>
        <taxon>Bacillati</taxon>
        <taxon>Actinomycetota</taxon>
        <taxon>Actinomycetes</taxon>
        <taxon>Micrococcales</taxon>
        <taxon>Microbacteriaceae</taxon>
        <taxon>Mycetocola</taxon>
    </lineage>
</organism>
<dbReference type="PANTHER" id="PTHR11895">
    <property type="entry name" value="TRANSAMIDASE"/>
    <property type="match status" value="1"/>
</dbReference>
<gene>
    <name evidence="3" type="ORF">FM119_09255</name>
</gene>
<dbReference type="PANTHER" id="PTHR11895:SF7">
    <property type="entry name" value="GLUTAMYL-TRNA(GLN) AMIDOTRANSFERASE SUBUNIT A, MITOCHONDRIAL"/>
    <property type="match status" value="1"/>
</dbReference>
<dbReference type="Pfam" id="PF01425">
    <property type="entry name" value="Amidase"/>
    <property type="match status" value="1"/>
</dbReference>
<evidence type="ECO:0000313" key="4">
    <source>
        <dbReference type="Proteomes" id="UP000196778"/>
    </source>
</evidence>
<dbReference type="RefSeq" id="WP_087137419.1">
    <property type="nucleotide sequence ID" value="NZ_FUKR01000053.1"/>
</dbReference>
<dbReference type="InterPro" id="IPR020556">
    <property type="entry name" value="Amidase_CS"/>
</dbReference>
<keyword evidence="4" id="KW-1185">Reference proteome</keyword>
<dbReference type="InterPro" id="IPR036928">
    <property type="entry name" value="AS_sf"/>
</dbReference>